<feature type="compositionally biased region" description="Polar residues" evidence="1">
    <location>
        <begin position="411"/>
        <end position="449"/>
    </location>
</feature>
<evidence type="ECO:0008006" key="4">
    <source>
        <dbReference type="Google" id="ProtNLM"/>
    </source>
</evidence>
<comment type="caution">
    <text evidence="2">The sequence shown here is derived from an EMBL/GenBank/DDBJ whole genome shotgun (WGS) entry which is preliminary data.</text>
</comment>
<evidence type="ECO:0000313" key="2">
    <source>
        <dbReference type="EMBL" id="OMJ89539.1"/>
    </source>
</evidence>
<dbReference type="AlphaFoldDB" id="A0A1R2CKJ3"/>
<keyword evidence="3" id="KW-1185">Reference proteome</keyword>
<reference evidence="2 3" key="1">
    <citation type="submission" date="2016-11" db="EMBL/GenBank/DDBJ databases">
        <title>The macronuclear genome of Stentor coeruleus: a giant cell with tiny introns.</title>
        <authorList>
            <person name="Slabodnick M."/>
            <person name="Ruby J.G."/>
            <person name="Reiff S.B."/>
            <person name="Swart E.C."/>
            <person name="Gosai S."/>
            <person name="Prabakaran S."/>
            <person name="Witkowska E."/>
            <person name="Larue G.E."/>
            <person name="Fisher S."/>
            <person name="Freeman R.M."/>
            <person name="Gunawardena J."/>
            <person name="Chu W."/>
            <person name="Stover N.A."/>
            <person name="Gregory B.D."/>
            <person name="Nowacki M."/>
            <person name="Derisi J."/>
            <person name="Roy S.W."/>
            <person name="Marshall W.F."/>
            <person name="Sood P."/>
        </authorList>
    </citation>
    <scope>NUCLEOTIDE SEQUENCE [LARGE SCALE GENOMIC DNA]</scope>
    <source>
        <strain evidence="2">WM001</strain>
    </source>
</reference>
<organism evidence="2 3">
    <name type="scientific">Stentor coeruleus</name>
    <dbReference type="NCBI Taxonomy" id="5963"/>
    <lineage>
        <taxon>Eukaryota</taxon>
        <taxon>Sar</taxon>
        <taxon>Alveolata</taxon>
        <taxon>Ciliophora</taxon>
        <taxon>Postciliodesmatophora</taxon>
        <taxon>Heterotrichea</taxon>
        <taxon>Heterotrichida</taxon>
        <taxon>Stentoridae</taxon>
        <taxon>Stentor</taxon>
    </lineage>
</organism>
<protein>
    <recommendedName>
        <fullName evidence="4">RanBP2-type domain-containing protein</fullName>
    </recommendedName>
</protein>
<dbReference type="EMBL" id="MPUH01000124">
    <property type="protein sequence ID" value="OMJ89539.1"/>
    <property type="molecule type" value="Genomic_DNA"/>
</dbReference>
<evidence type="ECO:0000313" key="3">
    <source>
        <dbReference type="Proteomes" id="UP000187209"/>
    </source>
</evidence>
<gene>
    <name evidence="2" type="ORF">SteCoe_8345</name>
</gene>
<feature type="region of interest" description="Disordered" evidence="1">
    <location>
        <begin position="392"/>
        <end position="495"/>
    </location>
</feature>
<sequence>MHIQTSRDHPQPIRPLITSELIEYSPFISTLQLFLGFETFFKKLCETSPSPSKFSGKIKKMLMNFKSDNYTGVSTIAPSNLRLTEQKPSFILNKILEDFKSCTEIPLDKRPDSLFICTSGDFTIKLAFSKLCEMRLSDIFESYSLSVRSLPVFHVIDIIYDIQPTCEKILQAFCNISTWRSYDLHGFITGHGFFYSAHARIQDQWRSLNDGKMNSWVNLVWNFLISMAYPSLIVLSNTGLRSPQCFISKIDLESMQRFAKLQDLRLRVVLHEEMPKDTIQETTTRVIFEKNLEKKFETKEKRLQDENYRQQSADLTEKRALQSELVGKDLKESLEEKGKKGDYEIKRDSYLSEDKDENKLYRHYKEKNYIETKKTEEIPDYRRSAVDFRPKDDIYESRQKETPRAYDATKKYTSQHRNYSTEPASKPNPSATARNYQQDNYTKTRNSSMGPKECSPRPGILKNASQDLSRYPRNQSGQINNSITPMLSPRDSSGVLSRTFRENTLPDRYEAEITEKPSSILRNAWIGDKDNAARSSKQENIEKKVNFSDSVYHIVESNKDQMPEIKLASVKIPEKNIVRKYDYRQDKIRHSESTETRLHDYKNENIYQANPQPRNEGNWSCPKCSASISNIMYECNNCRFINWDKFYSLKSKSPKIRSESIPIKSTEREDLSKSYRPQIDFRYADGKYDTRGTPNKDLWKLRESGNEIKIQENYVSEDSLRRTSYRDYPFNR</sequence>
<evidence type="ECO:0000256" key="1">
    <source>
        <dbReference type="SAM" id="MobiDB-lite"/>
    </source>
</evidence>
<feature type="compositionally biased region" description="Basic and acidic residues" evidence="1">
    <location>
        <begin position="392"/>
        <end position="410"/>
    </location>
</feature>
<name>A0A1R2CKJ3_9CILI</name>
<accession>A0A1R2CKJ3</accession>
<feature type="compositionally biased region" description="Polar residues" evidence="1">
    <location>
        <begin position="463"/>
        <end position="495"/>
    </location>
</feature>
<dbReference type="Proteomes" id="UP000187209">
    <property type="component" value="Unassembled WGS sequence"/>
</dbReference>
<proteinExistence type="predicted"/>